<keyword evidence="2" id="KW-1185">Reference proteome</keyword>
<name>A0ABW8KBP2_9GAMM</name>
<dbReference type="Proteomes" id="UP001620397">
    <property type="component" value="Unassembled WGS sequence"/>
</dbReference>
<evidence type="ECO:0000313" key="1">
    <source>
        <dbReference type="EMBL" id="MFK2929481.1"/>
    </source>
</evidence>
<comment type="caution">
    <text evidence="1">The sequence shown here is derived from an EMBL/GenBank/DDBJ whole genome shotgun (WGS) entry which is preliminary data.</text>
</comment>
<gene>
    <name evidence="1" type="ORF">ISP14_01640</name>
</gene>
<protein>
    <submittedName>
        <fullName evidence="1">Uncharacterized protein</fullName>
    </submittedName>
</protein>
<dbReference type="EMBL" id="JADIKL010000001">
    <property type="protein sequence ID" value="MFK2929481.1"/>
    <property type="molecule type" value="Genomic_DNA"/>
</dbReference>
<proteinExistence type="predicted"/>
<evidence type="ECO:0000313" key="2">
    <source>
        <dbReference type="Proteomes" id="UP001620397"/>
    </source>
</evidence>
<reference evidence="1 2" key="1">
    <citation type="submission" date="2020-10" db="EMBL/GenBank/DDBJ databases">
        <title>Phylogeny of dyella-like bacteria.</title>
        <authorList>
            <person name="Fu J."/>
        </authorList>
    </citation>
    <scope>NUCLEOTIDE SEQUENCE [LARGE SCALE GENOMIC DNA]</scope>
    <source>
        <strain evidence="1 2">DKC-1</strain>
    </source>
</reference>
<accession>A0ABW8KBP2</accession>
<organism evidence="1 2">
    <name type="scientific">Dyella agri</name>
    <dbReference type="NCBI Taxonomy" id="1926869"/>
    <lineage>
        <taxon>Bacteria</taxon>
        <taxon>Pseudomonadati</taxon>
        <taxon>Pseudomonadota</taxon>
        <taxon>Gammaproteobacteria</taxon>
        <taxon>Lysobacterales</taxon>
        <taxon>Rhodanobacteraceae</taxon>
        <taxon>Dyella</taxon>
    </lineage>
</organism>
<dbReference type="RefSeq" id="WP_404535602.1">
    <property type="nucleotide sequence ID" value="NZ_JADIKL010000001.1"/>
</dbReference>
<sequence length="91" mass="9858">MFDMTDTIECLEAIGSDASLRYASADELTGMLEQAQISTELAKAAASGDGKVLRQMMYGPNQVIMFDPPPTQQVIMFDPPPTQAPAFLDSE</sequence>